<feature type="domain" description="Mandelate racemase/muconate lactonizing enzyme C-terminal" evidence="2">
    <location>
        <begin position="155"/>
        <end position="254"/>
    </location>
</feature>
<sequence>MTDAVITDVEVLILDSGAEYGTRLPDGEWSGPRHSCLIRVSTDAGIVAYADVDSHPWVVKAIVEARPHIPAFCAGLRDAVVGQSVWDRAALWDRMYQHSWYHGRRGPALHAMSGIDLAVWDIAGRLAGRPVHDLLGGKRRDRVLAYASTLFGETPEEMREAARGYVDRGFRAIKFGWGPYGRDPRRDRERIGAARAEVGPDVRLMVDGYIEGDLGQVTRFVASLEELDLTWVEEPLPADRPGDLAKLGRDAPVRIATGEQLGGVSEFAELLRDGGVSVVQPDLSRCGGFTALQRIVPLALDHGVRVVPHAWTSHLLTAAALQVNAWLPGEVFVEYNVSSASVASSLVTGLTMEEGHVLVPSGPGLGVEVDEDVVERYRVA</sequence>
<dbReference type="InterPro" id="IPR029065">
    <property type="entry name" value="Enolase_C-like"/>
</dbReference>
<proteinExistence type="predicted"/>
<protein>
    <submittedName>
        <fullName evidence="3">Mandelate racemase/muconate lactonizing enzyme family protein</fullName>
    </submittedName>
</protein>
<evidence type="ECO:0000313" key="4">
    <source>
        <dbReference type="Proteomes" id="UP001595699"/>
    </source>
</evidence>
<dbReference type="Gene3D" id="3.20.20.120">
    <property type="entry name" value="Enolase-like C-terminal domain"/>
    <property type="match status" value="1"/>
</dbReference>
<keyword evidence="4" id="KW-1185">Reference proteome</keyword>
<dbReference type="Pfam" id="PF13378">
    <property type="entry name" value="MR_MLE_C"/>
    <property type="match status" value="1"/>
</dbReference>
<dbReference type="Pfam" id="PF02746">
    <property type="entry name" value="MR_MLE_N"/>
    <property type="match status" value="1"/>
</dbReference>
<dbReference type="SUPFAM" id="SSF51604">
    <property type="entry name" value="Enolase C-terminal domain-like"/>
    <property type="match status" value="1"/>
</dbReference>
<dbReference type="SMART" id="SM00922">
    <property type="entry name" value="MR_MLE"/>
    <property type="match status" value="1"/>
</dbReference>
<dbReference type="CDD" id="cd03316">
    <property type="entry name" value="MR_like"/>
    <property type="match status" value="1"/>
</dbReference>
<evidence type="ECO:0000313" key="3">
    <source>
        <dbReference type="EMBL" id="MFC3763128.1"/>
    </source>
</evidence>
<dbReference type="InterPro" id="IPR013341">
    <property type="entry name" value="Mandelate_racemase_N_dom"/>
</dbReference>
<dbReference type="RefSeq" id="WP_205119791.1">
    <property type="nucleotide sequence ID" value="NZ_JAFBCM010000001.1"/>
</dbReference>
<dbReference type="Proteomes" id="UP001595699">
    <property type="component" value="Unassembled WGS sequence"/>
</dbReference>
<evidence type="ECO:0000259" key="2">
    <source>
        <dbReference type="SMART" id="SM00922"/>
    </source>
</evidence>
<dbReference type="Gene3D" id="3.30.390.10">
    <property type="entry name" value="Enolase-like, N-terminal domain"/>
    <property type="match status" value="1"/>
</dbReference>
<dbReference type="InterPro" id="IPR013342">
    <property type="entry name" value="Mandelate_racemase_C"/>
</dbReference>
<evidence type="ECO:0000256" key="1">
    <source>
        <dbReference type="ARBA" id="ARBA00023239"/>
    </source>
</evidence>
<accession>A0ABV7YE94</accession>
<dbReference type="InterPro" id="IPR029017">
    <property type="entry name" value="Enolase-like_N"/>
</dbReference>
<dbReference type="InterPro" id="IPR036849">
    <property type="entry name" value="Enolase-like_C_sf"/>
</dbReference>
<name>A0ABV7YE94_9ACTN</name>
<comment type="caution">
    <text evidence="3">The sequence shown here is derived from an EMBL/GenBank/DDBJ whole genome shotgun (WGS) entry which is preliminary data.</text>
</comment>
<dbReference type="PANTHER" id="PTHR48080">
    <property type="entry name" value="D-GALACTONATE DEHYDRATASE-RELATED"/>
    <property type="match status" value="1"/>
</dbReference>
<dbReference type="EMBL" id="JBHRZH010000017">
    <property type="protein sequence ID" value="MFC3763128.1"/>
    <property type="molecule type" value="Genomic_DNA"/>
</dbReference>
<dbReference type="SFLD" id="SFLDS00001">
    <property type="entry name" value="Enolase"/>
    <property type="match status" value="1"/>
</dbReference>
<dbReference type="PANTHER" id="PTHR48080:SF2">
    <property type="entry name" value="D-GALACTONATE DEHYDRATASE"/>
    <property type="match status" value="1"/>
</dbReference>
<dbReference type="SFLD" id="SFLDG00179">
    <property type="entry name" value="mandelate_racemase"/>
    <property type="match status" value="1"/>
</dbReference>
<reference evidence="4" key="1">
    <citation type="journal article" date="2019" name="Int. J. Syst. Evol. Microbiol.">
        <title>The Global Catalogue of Microorganisms (GCM) 10K type strain sequencing project: providing services to taxonomists for standard genome sequencing and annotation.</title>
        <authorList>
            <consortium name="The Broad Institute Genomics Platform"/>
            <consortium name="The Broad Institute Genome Sequencing Center for Infectious Disease"/>
            <person name="Wu L."/>
            <person name="Ma J."/>
        </authorList>
    </citation>
    <scope>NUCLEOTIDE SEQUENCE [LARGE SCALE GENOMIC DNA]</scope>
    <source>
        <strain evidence="4">CGMCC 4.7241</strain>
    </source>
</reference>
<dbReference type="InterPro" id="IPR034593">
    <property type="entry name" value="DgoD-like"/>
</dbReference>
<dbReference type="SUPFAM" id="SSF54826">
    <property type="entry name" value="Enolase N-terminal domain-like"/>
    <property type="match status" value="1"/>
</dbReference>
<organism evidence="3 4">
    <name type="scientific">Tenggerimyces flavus</name>
    <dbReference type="NCBI Taxonomy" id="1708749"/>
    <lineage>
        <taxon>Bacteria</taxon>
        <taxon>Bacillati</taxon>
        <taxon>Actinomycetota</taxon>
        <taxon>Actinomycetes</taxon>
        <taxon>Propionibacteriales</taxon>
        <taxon>Nocardioidaceae</taxon>
        <taxon>Tenggerimyces</taxon>
    </lineage>
</organism>
<gene>
    <name evidence="3" type="ORF">ACFOUW_19965</name>
</gene>
<keyword evidence="1" id="KW-0456">Lyase</keyword>